<organism evidence="2 3">
    <name type="scientific">Steinernema hermaphroditum</name>
    <dbReference type="NCBI Taxonomy" id="289476"/>
    <lineage>
        <taxon>Eukaryota</taxon>
        <taxon>Metazoa</taxon>
        <taxon>Ecdysozoa</taxon>
        <taxon>Nematoda</taxon>
        <taxon>Chromadorea</taxon>
        <taxon>Rhabditida</taxon>
        <taxon>Tylenchina</taxon>
        <taxon>Panagrolaimomorpha</taxon>
        <taxon>Strongyloidoidea</taxon>
        <taxon>Steinernematidae</taxon>
        <taxon>Steinernema</taxon>
    </lineage>
</organism>
<evidence type="ECO:0000313" key="2">
    <source>
        <dbReference type="EMBL" id="KAK0416802.1"/>
    </source>
</evidence>
<sequence length="114" mass="12812">MENGGAFNAEECADIRGFLFEMMEKRIKWVDRSDDATVVQAMDDGIKLLASSSGAIGDETRVEESDEGEPKKKKAKKTKKKKVDSDSDSPEDEEKRQRKFESISVDVGFVTQFK</sequence>
<feature type="region of interest" description="Disordered" evidence="1">
    <location>
        <begin position="49"/>
        <end position="99"/>
    </location>
</feature>
<feature type="compositionally biased region" description="Basic residues" evidence="1">
    <location>
        <begin position="71"/>
        <end position="82"/>
    </location>
</feature>
<dbReference type="Proteomes" id="UP001175271">
    <property type="component" value="Unassembled WGS sequence"/>
</dbReference>
<protein>
    <submittedName>
        <fullName evidence="2">Uncharacterized protein</fullName>
    </submittedName>
</protein>
<gene>
    <name evidence="2" type="ORF">QR680_012691</name>
</gene>
<name>A0AA39I5E5_9BILA</name>
<keyword evidence="3" id="KW-1185">Reference proteome</keyword>
<evidence type="ECO:0000313" key="3">
    <source>
        <dbReference type="Proteomes" id="UP001175271"/>
    </source>
</evidence>
<accession>A0AA39I5E5</accession>
<proteinExistence type="predicted"/>
<dbReference type="AlphaFoldDB" id="A0AA39I5E5"/>
<dbReference type="EMBL" id="JAUCMV010000002">
    <property type="protein sequence ID" value="KAK0416802.1"/>
    <property type="molecule type" value="Genomic_DNA"/>
</dbReference>
<reference evidence="2" key="1">
    <citation type="submission" date="2023-06" db="EMBL/GenBank/DDBJ databases">
        <title>Genomic analysis of the entomopathogenic nematode Steinernema hermaphroditum.</title>
        <authorList>
            <person name="Schwarz E.M."/>
            <person name="Heppert J.K."/>
            <person name="Baniya A."/>
            <person name="Schwartz H.T."/>
            <person name="Tan C.-H."/>
            <person name="Antoshechkin I."/>
            <person name="Sternberg P.W."/>
            <person name="Goodrich-Blair H."/>
            <person name="Dillman A.R."/>
        </authorList>
    </citation>
    <scope>NUCLEOTIDE SEQUENCE</scope>
    <source>
        <strain evidence="2">PS9179</strain>
        <tissue evidence="2">Whole animal</tissue>
    </source>
</reference>
<comment type="caution">
    <text evidence="2">The sequence shown here is derived from an EMBL/GenBank/DDBJ whole genome shotgun (WGS) entry which is preliminary data.</text>
</comment>
<evidence type="ECO:0000256" key="1">
    <source>
        <dbReference type="SAM" id="MobiDB-lite"/>
    </source>
</evidence>